<evidence type="ECO:0000313" key="1">
    <source>
        <dbReference type="EMBL" id="MPN40123.1"/>
    </source>
</evidence>
<gene>
    <name evidence="1" type="ORF">SDC9_187659</name>
</gene>
<name>A0A645HXT1_9ZZZZ</name>
<accession>A0A645HXT1</accession>
<dbReference type="EMBL" id="VSSQ01096330">
    <property type="protein sequence ID" value="MPN40123.1"/>
    <property type="molecule type" value="Genomic_DNA"/>
</dbReference>
<protein>
    <submittedName>
        <fullName evidence="1">Uncharacterized protein</fullName>
    </submittedName>
</protein>
<reference evidence="1" key="1">
    <citation type="submission" date="2019-08" db="EMBL/GenBank/DDBJ databases">
        <authorList>
            <person name="Kucharzyk K."/>
            <person name="Murdoch R.W."/>
            <person name="Higgins S."/>
            <person name="Loffler F."/>
        </authorList>
    </citation>
    <scope>NUCLEOTIDE SEQUENCE</scope>
</reference>
<dbReference type="AlphaFoldDB" id="A0A645HXT1"/>
<comment type="caution">
    <text evidence="1">The sequence shown here is derived from an EMBL/GenBank/DDBJ whole genome shotgun (WGS) entry which is preliminary data.</text>
</comment>
<sequence length="96" mass="10554">MKVVRVFLENGKVPEQGYKSCASLTNMADRYSCQRLNDACTRALSYTATPNIKTIRTILQTGQDKVPKDTASNTNAGSSYAFIRGSAYFKGGLYND</sequence>
<organism evidence="1">
    <name type="scientific">bioreactor metagenome</name>
    <dbReference type="NCBI Taxonomy" id="1076179"/>
    <lineage>
        <taxon>unclassified sequences</taxon>
        <taxon>metagenomes</taxon>
        <taxon>ecological metagenomes</taxon>
    </lineage>
</organism>
<proteinExistence type="predicted"/>